<evidence type="ECO:0000313" key="4">
    <source>
        <dbReference type="Proteomes" id="UP000054776"/>
    </source>
</evidence>
<dbReference type="OrthoDB" id="5917716at2759"/>
<sequence length="860" mass="98606">MISKTICISRNAELFKIENSEYFEKRTMAAPPNRRSSILKTENTVQTKKRVSFAPERDQIDYFEEIVSESGNSQKSSEKLTEDSADEVFKDTAETVPPKVDLKNITKTTYSEAVSMEIASSDKSSYSNVEAFPCQNLEIRPTADLPPKNEVETSCMQSMPQWTPNISWRPNLYMHSTPLVGDDLFANMQETKRYVAYESLQPLKDMSESSEVSSFFENYAATTPEHDKVEDIVPVSSKDEIKQSNSVITHLEEPRVVQPHRLSFRTEANPSLSDMAIEESSLTMEKKNLNSKSSLANVEKSASLGHVSLSHPEIPEASCSSFVQSTCDFIKIGQMDALREIGNFAENRGYSGMKSEIDKLAVFLNNEKKLGDLPNEIPSLIPELTMSMLLTTDDIECKLVDHLTAQLLDKAQVDFLKQSNEDYEAELEKSSRELEEELKELALKDPEMESFFRTATVEQLCARDPVLTRSAHYEAEKELIELRLDQLRKLSQVLHRQLFNALIVSKKLQHIALLLDDPFLTDKKTLEKLKLLVLENAERTNNSDNITEDEILENMNEQLRSVSSVFEEAKRLQSVRNSCLKEKMTDDVFKLYKMCFPWTVICISEEKITLKNWNCVYNFFLYSDEKYPERKFLSDWTAEVDIAIPLLNENFDNLQLMFTKSLLSYPLLKDASTLKASFPEETDFYRLLLELSYFMENAKKTFTEISSIFYQYPDTTMDDCSTLTIPFCDWSQVLMFKGSFKIDLLKYPDPKAVVLSGFWVDGLLVENFSNARELFVAYQQTEDFSLKGFCKLLSEAFCKWSSACRILLVGLLAGCLFRRKKKEEKKKPLKRMKPENPRPIKLAERPTPPGQTCPVIDIKW</sequence>
<name>A0A0V1BZ10_TRISP</name>
<protein>
    <submittedName>
        <fullName evidence="3">Uncharacterized protein</fullName>
    </submittedName>
</protein>
<proteinExistence type="predicted"/>
<accession>A0A0V1BZ10</accession>
<organism evidence="3 4">
    <name type="scientific">Trichinella spiralis</name>
    <name type="common">Trichina worm</name>
    <dbReference type="NCBI Taxonomy" id="6334"/>
    <lineage>
        <taxon>Eukaryota</taxon>
        <taxon>Metazoa</taxon>
        <taxon>Ecdysozoa</taxon>
        <taxon>Nematoda</taxon>
        <taxon>Enoplea</taxon>
        <taxon>Dorylaimia</taxon>
        <taxon>Trichinellida</taxon>
        <taxon>Trichinellidae</taxon>
        <taxon>Trichinella</taxon>
    </lineage>
</organism>
<dbReference type="EMBL" id="JYDH01000004">
    <property type="protein sequence ID" value="KRY42285.1"/>
    <property type="molecule type" value="Genomic_DNA"/>
</dbReference>
<evidence type="ECO:0000256" key="1">
    <source>
        <dbReference type="SAM" id="Coils"/>
    </source>
</evidence>
<dbReference type="Proteomes" id="UP000054776">
    <property type="component" value="Unassembled WGS sequence"/>
</dbReference>
<gene>
    <name evidence="3" type="ORF">T01_2418</name>
</gene>
<keyword evidence="4" id="KW-1185">Reference proteome</keyword>
<comment type="caution">
    <text evidence="3">The sequence shown here is derived from an EMBL/GenBank/DDBJ whole genome shotgun (WGS) entry which is preliminary data.</text>
</comment>
<dbReference type="InParanoid" id="A0A0V1BZ10"/>
<feature type="region of interest" description="Disordered" evidence="2">
    <location>
        <begin position="824"/>
        <end position="850"/>
    </location>
</feature>
<reference evidence="3 4" key="1">
    <citation type="submission" date="2015-01" db="EMBL/GenBank/DDBJ databases">
        <title>Evolution of Trichinella species and genotypes.</title>
        <authorList>
            <person name="Korhonen P.K."/>
            <person name="Edoardo P."/>
            <person name="Giuseppe L.R."/>
            <person name="Gasser R.B."/>
        </authorList>
    </citation>
    <scope>NUCLEOTIDE SEQUENCE [LARGE SCALE GENOMIC DNA]</scope>
    <source>
        <strain evidence="3">ISS3</strain>
    </source>
</reference>
<feature type="compositionally biased region" description="Basic and acidic residues" evidence="2">
    <location>
        <begin position="832"/>
        <end position="844"/>
    </location>
</feature>
<dbReference type="AlphaFoldDB" id="A0A0V1BZ10"/>
<feature type="coiled-coil region" evidence="1">
    <location>
        <begin position="413"/>
        <end position="444"/>
    </location>
</feature>
<evidence type="ECO:0000313" key="3">
    <source>
        <dbReference type="EMBL" id="KRY42285.1"/>
    </source>
</evidence>
<evidence type="ECO:0000256" key="2">
    <source>
        <dbReference type="SAM" id="MobiDB-lite"/>
    </source>
</evidence>
<keyword evidence="1" id="KW-0175">Coiled coil</keyword>